<feature type="transmembrane region" description="Helical" evidence="10">
    <location>
        <begin position="84"/>
        <end position="111"/>
    </location>
</feature>
<organism evidence="12 13">
    <name type="scientific">Streptomyces formicae</name>
    <dbReference type="NCBI Taxonomy" id="1616117"/>
    <lineage>
        <taxon>Bacteria</taxon>
        <taxon>Bacillati</taxon>
        <taxon>Actinomycetota</taxon>
        <taxon>Actinomycetes</taxon>
        <taxon>Kitasatosporales</taxon>
        <taxon>Streptomycetaceae</taxon>
        <taxon>Streptomyces</taxon>
    </lineage>
</organism>
<comment type="catalytic activity">
    <reaction evidence="1">
        <text>ATP + protein L-histidine = ADP + protein N-phospho-L-histidine.</text>
        <dbReference type="EC" id="2.7.13.3"/>
    </reaction>
</comment>
<gene>
    <name evidence="12" type="ORF">KY5_6056c</name>
</gene>
<dbReference type="GO" id="GO:0046983">
    <property type="term" value="F:protein dimerization activity"/>
    <property type="evidence" value="ECO:0007669"/>
    <property type="project" value="InterPro"/>
</dbReference>
<dbReference type="InterPro" id="IPR025828">
    <property type="entry name" value="Put_sensor_dom"/>
</dbReference>
<feature type="transmembrane region" description="Helical" evidence="10">
    <location>
        <begin position="49"/>
        <end position="72"/>
    </location>
</feature>
<keyword evidence="10" id="KW-1133">Transmembrane helix</keyword>
<dbReference type="SUPFAM" id="SSF55874">
    <property type="entry name" value="ATPase domain of HSP90 chaperone/DNA topoisomerase II/histidine kinase"/>
    <property type="match status" value="1"/>
</dbReference>
<keyword evidence="5" id="KW-0547">Nucleotide-binding</keyword>
<keyword evidence="8" id="KW-0902">Two-component regulatory system</keyword>
<keyword evidence="6 12" id="KW-0418">Kinase</keyword>
<keyword evidence="3" id="KW-0597">Phosphoprotein</keyword>
<dbReference type="PANTHER" id="PTHR24421:SF10">
    <property type="entry name" value="NITRATE_NITRITE SENSOR PROTEIN NARQ"/>
    <property type="match status" value="1"/>
</dbReference>
<dbReference type="Pfam" id="PF07730">
    <property type="entry name" value="HisKA_3"/>
    <property type="match status" value="1"/>
</dbReference>
<dbReference type="EMBL" id="CP022685">
    <property type="protein sequence ID" value="ATL31074.1"/>
    <property type="molecule type" value="Genomic_DNA"/>
</dbReference>
<evidence type="ECO:0000256" key="9">
    <source>
        <dbReference type="SAM" id="MobiDB-lite"/>
    </source>
</evidence>
<keyword evidence="10" id="KW-0812">Transmembrane</keyword>
<name>A0A291QHW7_9ACTN</name>
<dbReference type="PANTHER" id="PTHR24421">
    <property type="entry name" value="NITRATE/NITRITE SENSOR PROTEIN NARX-RELATED"/>
    <property type="match status" value="1"/>
</dbReference>
<evidence type="ECO:0000256" key="6">
    <source>
        <dbReference type="ARBA" id="ARBA00022777"/>
    </source>
</evidence>
<evidence type="ECO:0000256" key="8">
    <source>
        <dbReference type="ARBA" id="ARBA00023012"/>
    </source>
</evidence>
<dbReference type="EC" id="2.7.13.3" evidence="2"/>
<dbReference type="GO" id="GO:0005524">
    <property type="term" value="F:ATP binding"/>
    <property type="evidence" value="ECO:0007669"/>
    <property type="project" value="UniProtKB-KW"/>
</dbReference>
<dbReference type="Gene3D" id="1.20.5.1930">
    <property type="match status" value="1"/>
</dbReference>
<evidence type="ECO:0000256" key="3">
    <source>
        <dbReference type="ARBA" id="ARBA00022553"/>
    </source>
</evidence>
<dbReference type="InterPro" id="IPR050482">
    <property type="entry name" value="Sensor_HK_TwoCompSys"/>
</dbReference>
<feature type="region of interest" description="Disordered" evidence="9">
    <location>
        <begin position="433"/>
        <end position="458"/>
    </location>
</feature>
<dbReference type="InterPro" id="IPR036890">
    <property type="entry name" value="HATPase_C_sf"/>
</dbReference>
<sequence>MNPSPHGRLPDRPRPRLRPRPRHVAPTSGAFRPETPDGSGQRRQRGRRLWWLTRALFRTVLGTPGEAAYALLAPLPGLLCGVVLLAILAAGLLGSVVLVGLVLLIGVPFAARGAGAVHRALLRGLLGERIQPPPPRPRPRPGGRLLARARAALTDADGWRSAAFTLAFLPVGALLVLLFATVRLYGLIALTYPIWWWLVPADDGRRGLGLGFGGVQLDTWPAALLTCLAGFLPMALSTRCTRWLLDLAVRPMARALLGPGKLDARVHVLEDTRALAVQDSAAALRRIERDLHDGAQSRMIAVAMTLARAREQLARLPGTEPELASGRELVDTALAESRTVIGELRELISGIHPPALNDGLDVALETLAARAGIPATARTELPLRPPEAIESIAYFCAAELLANATRHSGATAVRIDARVAAAPEGNVLRLTVRDDGHGGAHQRRRGATRGAGGTGLSGLAERVSTVDGRLLIDSPDGGPTTITVELPLPPRNLTTHRTG</sequence>
<keyword evidence="7" id="KW-0067">ATP-binding</keyword>
<protein>
    <recommendedName>
        <fullName evidence="2">histidine kinase</fullName>
        <ecNumber evidence="2">2.7.13.3</ecNumber>
    </recommendedName>
</protein>
<dbReference type="InterPro" id="IPR003594">
    <property type="entry name" value="HATPase_dom"/>
</dbReference>
<dbReference type="KEGG" id="sfk:KY5_6056c"/>
<evidence type="ECO:0000256" key="4">
    <source>
        <dbReference type="ARBA" id="ARBA00022679"/>
    </source>
</evidence>
<feature type="domain" description="Histidine kinase/HSP90-like ATPase" evidence="11">
    <location>
        <begin position="388"/>
        <end position="490"/>
    </location>
</feature>
<evidence type="ECO:0000256" key="2">
    <source>
        <dbReference type="ARBA" id="ARBA00012438"/>
    </source>
</evidence>
<evidence type="ECO:0000256" key="7">
    <source>
        <dbReference type="ARBA" id="ARBA00022840"/>
    </source>
</evidence>
<dbReference type="GO" id="GO:0000155">
    <property type="term" value="F:phosphorelay sensor kinase activity"/>
    <property type="evidence" value="ECO:0007669"/>
    <property type="project" value="InterPro"/>
</dbReference>
<evidence type="ECO:0000313" key="12">
    <source>
        <dbReference type="EMBL" id="ATL31074.1"/>
    </source>
</evidence>
<evidence type="ECO:0000313" key="13">
    <source>
        <dbReference type="Proteomes" id="UP000221011"/>
    </source>
</evidence>
<dbReference type="GO" id="GO:0016020">
    <property type="term" value="C:membrane"/>
    <property type="evidence" value="ECO:0007669"/>
    <property type="project" value="InterPro"/>
</dbReference>
<dbReference type="SMART" id="SM00387">
    <property type="entry name" value="HATPase_c"/>
    <property type="match status" value="1"/>
</dbReference>
<dbReference type="Pfam" id="PF13796">
    <property type="entry name" value="Sensor"/>
    <property type="match status" value="1"/>
</dbReference>
<keyword evidence="10" id="KW-0472">Membrane</keyword>
<dbReference type="CDD" id="cd16917">
    <property type="entry name" value="HATPase_UhpB-NarQ-NarX-like"/>
    <property type="match status" value="1"/>
</dbReference>
<dbReference type="Gene3D" id="3.30.565.10">
    <property type="entry name" value="Histidine kinase-like ATPase, C-terminal domain"/>
    <property type="match status" value="1"/>
</dbReference>
<dbReference type="RefSeq" id="WP_159072620.1">
    <property type="nucleotide sequence ID" value="NZ_CP022685.1"/>
</dbReference>
<feature type="region of interest" description="Disordered" evidence="9">
    <location>
        <begin position="1"/>
        <end position="44"/>
    </location>
</feature>
<keyword evidence="4" id="KW-0808">Transferase</keyword>
<keyword evidence="13" id="KW-1185">Reference proteome</keyword>
<evidence type="ECO:0000256" key="5">
    <source>
        <dbReference type="ARBA" id="ARBA00022741"/>
    </source>
</evidence>
<dbReference type="InterPro" id="IPR011712">
    <property type="entry name" value="Sig_transdc_His_kin_sub3_dim/P"/>
</dbReference>
<proteinExistence type="predicted"/>
<reference evidence="12 13" key="1">
    <citation type="submission" date="2017-08" db="EMBL/GenBank/DDBJ databases">
        <title>Complete Genome Sequence of Streptomyces formicae KY5, the formicamycin producer.</title>
        <authorList>
            <person name="Holmes N.A."/>
            <person name="Devine R."/>
            <person name="Qin Z."/>
            <person name="Seipke R.F."/>
            <person name="Wilkinson B."/>
            <person name="Hutchings M.I."/>
        </authorList>
    </citation>
    <scope>NUCLEOTIDE SEQUENCE [LARGE SCALE GENOMIC DNA]</scope>
    <source>
        <strain evidence="12 13">KY5</strain>
    </source>
</reference>
<evidence type="ECO:0000256" key="1">
    <source>
        <dbReference type="ARBA" id="ARBA00000085"/>
    </source>
</evidence>
<dbReference type="Pfam" id="PF02518">
    <property type="entry name" value="HATPase_c"/>
    <property type="match status" value="1"/>
</dbReference>
<dbReference type="AlphaFoldDB" id="A0A291QHW7"/>
<accession>A0A291QHW7</accession>
<evidence type="ECO:0000256" key="10">
    <source>
        <dbReference type="SAM" id="Phobius"/>
    </source>
</evidence>
<evidence type="ECO:0000259" key="11">
    <source>
        <dbReference type="SMART" id="SM00387"/>
    </source>
</evidence>
<feature type="transmembrane region" description="Helical" evidence="10">
    <location>
        <begin position="166"/>
        <end position="199"/>
    </location>
</feature>
<dbReference type="Proteomes" id="UP000221011">
    <property type="component" value="Chromosome"/>
</dbReference>